<dbReference type="Gene3D" id="3.40.50.1820">
    <property type="entry name" value="alpha/beta hydrolase"/>
    <property type="match status" value="1"/>
</dbReference>
<dbReference type="EMBL" id="FOVJ01000001">
    <property type="protein sequence ID" value="SFN29744.1"/>
    <property type="molecule type" value="Genomic_DNA"/>
</dbReference>
<name>A0A1I4XV93_9PROT</name>
<dbReference type="InterPro" id="IPR050261">
    <property type="entry name" value="FrsA_esterase"/>
</dbReference>
<organism evidence="2 3">
    <name type="scientific">Nitrosospira briensis</name>
    <dbReference type="NCBI Taxonomy" id="35799"/>
    <lineage>
        <taxon>Bacteria</taxon>
        <taxon>Pseudomonadati</taxon>
        <taxon>Pseudomonadota</taxon>
        <taxon>Betaproteobacteria</taxon>
        <taxon>Nitrosomonadales</taxon>
        <taxon>Nitrosomonadaceae</taxon>
        <taxon>Nitrosospira</taxon>
    </lineage>
</organism>
<keyword evidence="2" id="KW-0378">Hydrolase</keyword>
<proteinExistence type="predicted"/>
<keyword evidence="3" id="KW-1185">Reference proteome</keyword>
<evidence type="ECO:0000313" key="3">
    <source>
        <dbReference type="Proteomes" id="UP000183107"/>
    </source>
</evidence>
<dbReference type="AlphaFoldDB" id="A0A1I4XV93"/>
<dbReference type="InterPro" id="IPR002925">
    <property type="entry name" value="Dienelactn_hydro"/>
</dbReference>
<evidence type="ECO:0000313" key="2">
    <source>
        <dbReference type="EMBL" id="SFN29744.1"/>
    </source>
</evidence>
<reference evidence="3" key="1">
    <citation type="submission" date="2016-10" db="EMBL/GenBank/DDBJ databases">
        <authorList>
            <person name="Varghese N."/>
        </authorList>
    </citation>
    <scope>NUCLEOTIDE SEQUENCE [LARGE SCALE GENOMIC DNA]</scope>
    <source>
        <strain evidence="3">Nsp8</strain>
    </source>
</reference>
<dbReference type="GO" id="GO:0016787">
    <property type="term" value="F:hydrolase activity"/>
    <property type="evidence" value="ECO:0007669"/>
    <property type="project" value="UniProtKB-KW"/>
</dbReference>
<dbReference type="STRING" id="1266925.GCA_000619905_00541"/>
<dbReference type="InterPro" id="IPR029058">
    <property type="entry name" value="AB_hydrolase_fold"/>
</dbReference>
<evidence type="ECO:0000259" key="1">
    <source>
        <dbReference type="Pfam" id="PF01738"/>
    </source>
</evidence>
<sequence length="223" mass="24180">MTDSSYNRSLEKTAVRIPAGDVMLSGDLTIPAEAKAVVAFAHGSGSSRHSTRNRYVAETLNGYKFATLLADLLTEEEEIVDTRTRHLRFDIPMLADRLINIAAWLQDEPQTRHLKIGWFGASTGAGAALIAAARRPENIMAVVSRGGRPDLAGDYLPEVLAPVLLVVGENDPQVLELNKSALARLTAECRLEIVPNATHLFEEPGTLEAAALLAAEWFQGHSD</sequence>
<gene>
    <name evidence="2" type="ORF">SAMN05216386_0339</name>
</gene>
<dbReference type="SUPFAM" id="SSF53474">
    <property type="entry name" value="alpha/beta-Hydrolases"/>
    <property type="match status" value="1"/>
</dbReference>
<dbReference type="Proteomes" id="UP000183107">
    <property type="component" value="Unassembled WGS sequence"/>
</dbReference>
<accession>A0A1I4XV93</accession>
<feature type="domain" description="Dienelactone hydrolase" evidence="1">
    <location>
        <begin position="31"/>
        <end position="206"/>
    </location>
</feature>
<dbReference type="Pfam" id="PF01738">
    <property type="entry name" value="DLH"/>
    <property type="match status" value="1"/>
</dbReference>
<dbReference type="OrthoDB" id="9810066at2"/>
<dbReference type="PANTHER" id="PTHR22946">
    <property type="entry name" value="DIENELACTONE HYDROLASE DOMAIN-CONTAINING PROTEIN-RELATED"/>
    <property type="match status" value="1"/>
</dbReference>
<protein>
    <submittedName>
        <fullName evidence="2">Dienelactone hydrolase</fullName>
    </submittedName>
</protein>